<dbReference type="PANTHER" id="PTHR24305">
    <property type="entry name" value="CYTOCHROME P450"/>
    <property type="match status" value="1"/>
</dbReference>
<dbReference type="SUPFAM" id="SSF48264">
    <property type="entry name" value="Cytochrome P450"/>
    <property type="match status" value="1"/>
</dbReference>
<dbReference type="Gene3D" id="1.10.630.10">
    <property type="entry name" value="Cytochrome P450"/>
    <property type="match status" value="1"/>
</dbReference>
<evidence type="ECO:0000256" key="7">
    <source>
        <dbReference type="ARBA" id="ARBA00023033"/>
    </source>
</evidence>
<dbReference type="Proteomes" id="UP001152533">
    <property type="component" value="Unassembled WGS sequence"/>
</dbReference>
<feature type="transmembrane region" description="Helical" evidence="9">
    <location>
        <begin position="12"/>
        <end position="29"/>
    </location>
</feature>
<keyword evidence="7" id="KW-0503">Monooxygenase</keyword>
<proteinExistence type="predicted"/>
<dbReference type="InterPro" id="IPR036396">
    <property type="entry name" value="Cyt_P450_sf"/>
</dbReference>
<dbReference type="CDD" id="cd11051">
    <property type="entry name" value="CYP59-like"/>
    <property type="match status" value="1"/>
</dbReference>
<keyword evidence="9" id="KW-1133">Transmembrane helix</keyword>
<comment type="cofactor">
    <cofactor evidence="1 8">
        <name>heme</name>
        <dbReference type="ChEBI" id="CHEBI:30413"/>
    </cofactor>
</comment>
<accession>A0A9W4RVS7</accession>
<name>A0A9W4RVS7_9PEZI</name>
<dbReference type="PRINTS" id="PR00463">
    <property type="entry name" value="EP450I"/>
</dbReference>
<keyword evidence="3 8" id="KW-0349">Heme</keyword>
<organism evidence="10 11">
    <name type="scientific">Colletotrichum noveboracense</name>
    <dbReference type="NCBI Taxonomy" id="2664923"/>
    <lineage>
        <taxon>Eukaryota</taxon>
        <taxon>Fungi</taxon>
        <taxon>Dikarya</taxon>
        <taxon>Ascomycota</taxon>
        <taxon>Pezizomycotina</taxon>
        <taxon>Sordariomycetes</taxon>
        <taxon>Hypocreomycetidae</taxon>
        <taxon>Glomerellales</taxon>
        <taxon>Glomerellaceae</taxon>
        <taxon>Colletotrichum</taxon>
        <taxon>Colletotrichum gloeosporioides species complex</taxon>
    </lineage>
</organism>
<keyword evidence="11" id="KW-1185">Reference proteome</keyword>
<keyword evidence="4 8" id="KW-0479">Metal-binding</keyword>
<comment type="caution">
    <text evidence="10">The sequence shown here is derived from an EMBL/GenBank/DDBJ whole genome shotgun (WGS) entry which is preliminary data.</text>
</comment>
<evidence type="ECO:0000313" key="10">
    <source>
        <dbReference type="EMBL" id="CAI0648692.1"/>
    </source>
</evidence>
<dbReference type="PRINTS" id="PR00385">
    <property type="entry name" value="P450"/>
</dbReference>
<evidence type="ECO:0000256" key="2">
    <source>
        <dbReference type="ARBA" id="ARBA00005179"/>
    </source>
</evidence>
<feature type="binding site" description="axial binding residue" evidence="8">
    <location>
        <position position="477"/>
    </location>
    <ligand>
        <name>heme</name>
        <dbReference type="ChEBI" id="CHEBI:30413"/>
    </ligand>
    <ligandPart>
        <name>Fe</name>
        <dbReference type="ChEBI" id="CHEBI:18248"/>
    </ligandPart>
</feature>
<sequence>MELIKTSETWRLVALVPFLGLVYGAYSMYKARSFFRRLQRLGYPMPPHHPIWGHLGVIASVMKDLPPDLMPTVALGEYFRRRYPHLDQAFYLDQWPFSKPMLVLLSPDAARQISQGVALPKDPGQHEFLTPLTGGHDLDTMEGDEWKFWHNVFSPGFRVSNIAALVPNMVEMVNVFCEHLRQQARRGDKPFHLSPMALDLTMDLSSKSIWDHELHSQTGYNAFSAALASQLSWLHYYGTSPLKDLNILRPFMQWYNARRMDTYIDRVLSQKPRPGMRDKTGAISVLDTANIPQDPVHVKVLPKVIRSQIKFMMLAGYDTTGSSIVFMTHLLSKHPEVLARVRAEHDDVLGPDISAAPKLIAANPKLLNLLPYTTAVIKESLRFYPPGATSRYGNPDFQIVIKSSKTEGKDGVTGGTLALPTDRIVCMAIHHGIHHNPRYWERPHEFIPERFLEKAKDDPLQPPANGWRPFERGPRACIGQEMALTEIKMVCAMTAREFDFKPAYDEMGPQPAPQIDNDHVYLVSRGGAANPSGYYPCRISYTTRHSNVQP</sequence>
<dbReference type="PANTHER" id="PTHR24305:SF107">
    <property type="entry name" value="P450, PUTATIVE (EUROFUNG)-RELATED"/>
    <property type="match status" value="1"/>
</dbReference>
<keyword evidence="9" id="KW-0472">Membrane</keyword>
<comment type="pathway">
    <text evidence="2">Secondary metabolite biosynthesis.</text>
</comment>
<dbReference type="AlphaFoldDB" id="A0A9W4RVS7"/>
<evidence type="ECO:0000256" key="9">
    <source>
        <dbReference type="SAM" id="Phobius"/>
    </source>
</evidence>
<evidence type="ECO:0000256" key="4">
    <source>
        <dbReference type="ARBA" id="ARBA00022723"/>
    </source>
</evidence>
<evidence type="ECO:0000256" key="5">
    <source>
        <dbReference type="ARBA" id="ARBA00023002"/>
    </source>
</evidence>
<dbReference type="GO" id="GO:0005506">
    <property type="term" value="F:iron ion binding"/>
    <property type="evidence" value="ECO:0007669"/>
    <property type="project" value="InterPro"/>
</dbReference>
<keyword evidence="5" id="KW-0560">Oxidoreductase</keyword>
<protein>
    <submittedName>
        <fullName evidence="10">Uncharacterized protein</fullName>
    </submittedName>
</protein>
<dbReference type="EMBL" id="CAMGZC010000589">
    <property type="protein sequence ID" value="CAI0648692.1"/>
    <property type="molecule type" value="Genomic_DNA"/>
</dbReference>
<evidence type="ECO:0000256" key="6">
    <source>
        <dbReference type="ARBA" id="ARBA00023004"/>
    </source>
</evidence>
<reference evidence="10" key="1">
    <citation type="submission" date="2022-08" db="EMBL/GenBank/DDBJ databases">
        <authorList>
            <person name="Giroux E."/>
            <person name="Giroux E."/>
        </authorList>
    </citation>
    <scope>NUCLEOTIDE SEQUENCE</scope>
    <source>
        <strain evidence="10">H1091258</strain>
    </source>
</reference>
<dbReference type="GO" id="GO:0020037">
    <property type="term" value="F:heme binding"/>
    <property type="evidence" value="ECO:0007669"/>
    <property type="project" value="InterPro"/>
</dbReference>
<dbReference type="GO" id="GO:0004497">
    <property type="term" value="F:monooxygenase activity"/>
    <property type="evidence" value="ECO:0007669"/>
    <property type="project" value="UniProtKB-KW"/>
</dbReference>
<gene>
    <name evidence="10" type="ORF">CGXH109_LOCUS78342</name>
</gene>
<dbReference type="GO" id="GO:0016705">
    <property type="term" value="F:oxidoreductase activity, acting on paired donors, with incorporation or reduction of molecular oxygen"/>
    <property type="evidence" value="ECO:0007669"/>
    <property type="project" value="InterPro"/>
</dbReference>
<keyword evidence="6 8" id="KW-0408">Iron</keyword>
<evidence type="ECO:0000256" key="3">
    <source>
        <dbReference type="ARBA" id="ARBA00022617"/>
    </source>
</evidence>
<dbReference type="InterPro" id="IPR050121">
    <property type="entry name" value="Cytochrome_P450_monoxygenase"/>
</dbReference>
<dbReference type="InterPro" id="IPR001128">
    <property type="entry name" value="Cyt_P450"/>
</dbReference>
<evidence type="ECO:0000313" key="11">
    <source>
        <dbReference type="Proteomes" id="UP001152533"/>
    </source>
</evidence>
<evidence type="ECO:0000256" key="1">
    <source>
        <dbReference type="ARBA" id="ARBA00001971"/>
    </source>
</evidence>
<dbReference type="Pfam" id="PF00067">
    <property type="entry name" value="p450"/>
    <property type="match status" value="1"/>
</dbReference>
<keyword evidence="9" id="KW-0812">Transmembrane</keyword>
<dbReference type="InterPro" id="IPR002401">
    <property type="entry name" value="Cyt_P450_E_grp-I"/>
</dbReference>
<evidence type="ECO:0000256" key="8">
    <source>
        <dbReference type="PIRSR" id="PIRSR602401-1"/>
    </source>
</evidence>